<dbReference type="EMBL" id="CP110343">
    <property type="protein sequence ID" value="WPX97643.1"/>
    <property type="molecule type" value="Genomic_DNA"/>
</dbReference>
<organism evidence="11 12">
    <name type="scientific">Candidatus Fokinia crypta</name>
    <dbReference type="NCBI Taxonomy" id="1920990"/>
    <lineage>
        <taxon>Bacteria</taxon>
        <taxon>Pseudomonadati</taxon>
        <taxon>Pseudomonadota</taxon>
        <taxon>Alphaproteobacteria</taxon>
        <taxon>Rickettsiales</taxon>
        <taxon>Candidatus Midichloriaceae</taxon>
        <taxon>Candidatus Fokinia</taxon>
    </lineage>
</organism>
<dbReference type="PANTHER" id="PTHR46173:SF1">
    <property type="entry name" value="CCA TRNA NUCLEOTIDYLTRANSFERASE 1, MITOCHONDRIAL"/>
    <property type="match status" value="1"/>
</dbReference>
<dbReference type="Gene3D" id="1.10.3090.10">
    <property type="entry name" value="cca-adding enzyme, domain 2"/>
    <property type="match status" value="1"/>
</dbReference>
<evidence type="ECO:0000256" key="6">
    <source>
        <dbReference type="ARBA" id="ARBA00022741"/>
    </source>
</evidence>
<evidence type="ECO:0000256" key="1">
    <source>
        <dbReference type="ARBA" id="ARBA00001946"/>
    </source>
</evidence>
<keyword evidence="5" id="KW-0479">Metal-binding</keyword>
<reference evidence="11" key="1">
    <citation type="submission" date="2022-10" db="EMBL/GenBank/DDBJ databases">
        <title>Host association and intracellularity evolved multiple times independently in the Rickettsiales.</title>
        <authorList>
            <person name="Castelli M."/>
            <person name="Nardi T."/>
            <person name="Gammuto L."/>
            <person name="Bellinzona G."/>
            <person name="Sabaneyeva E."/>
            <person name="Potekhin A."/>
            <person name="Serra V."/>
            <person name="Petroni G."/>
            <person name="Sassera D."/>
        </authorList>
    </citation>
    <scope>NUCLEOTIDE SEQUENCE [LARGE SCALE GENOMIC DNA]</scope>
    <source>
        <strain evidence="11">US_Bl 11III1</strain>
    </source>
</reference>
<dbReference type="SUPFAM" id="SSF81301">
    <property type="entry name" value="Nucleotidyltransferase"/>
    <property type="match status" value="1"/>
</dbReference>
<comment type="cofactor">
    <cofactor evidence="1">
        <name>Mg(2+)</name>
        <dbReference type="ChEBI" id="CHEBI:18420"/>
    </cofactor>
</comment>
<keyword evidence="8" id="KW-0694">RNA-binding</keyword>
<evidence type="ECO:0000256" key="4">
    <source>
        <dbReference type="ARBA" id="ARBA00022695"/>
    </source>
</evidence>
<dbReference type="InterPro" id="IPR050264">
    <property type="entry name" value="Bact_CCA-adding_enz_type3_sf"/>
</dbReference>
<proteinExistence type="inferred from homology"/>
<feature type="domain" description="Poly A polymerase head" evidence="9">
    <location>
        <begin position="30"/>
        <end position="159"/>
    </location>
</feature>
<dbReference type="Proteomes" id="UP001325140">
    <property type="component" value="Chromosome"/>
</dbReference>
<sequence length="417" mass="48442">MSNALENQGDLFSNECMDILKILNTYFEVRVVGGSVRDHLIEKYFSLKFPRRIDYDIVVKADFLEIIKILKAHNLSYFDDSAKYGVLKIHYKNVMYDIAAPRKDLECFGRAARVVSGSYISWLEDSMRRDFSINAIYCDIENVMYDYHSGIKDLKEQKIKFVGDAVSRIREDYLRILRFFRFSGLFHAPKFDDSEVKVLGEHRSMLQNLSKERIRKEMMALLKTPYCMQSLKVMKSCEILEIISPVLNQFIEKSRGCVPYDSILNVACILIQDGDCDTTTILESVIQLSKEIMFTNREFLRLKTLMKLYEYIGRLDVVVDDEECGKRAVFLFGVQAYVDFIKICNVIMDRGFSPSIEKIEEYAKITLPINGHDIRPLVRSNADIGKYKRKATQIYIDSNFTATKEEIIMRLSLLNNK</sequence>
<evidence type="ECO:0000256" key="5">
    <source>
        <dbReference type="ARBA" id="ARBA00022723"/>
    </source>
</evidence>
<name>A0ABZ0UNE2_9RICK</name>
<evidence type="ECO:0000259" key="9">
    <source>
        <dbReference type="Pfam" id="PF01743"/>
    </source>
</evidence>
<gene>
    <name evidence="11" type="ORF">Fokcrypt_00152</name>
</gene>
<dbReference type="SUPFAM" id="SSF81891">
    <property type="entry name" value="Poly A polymerase C-terminal region-like"/>
    <property type="match status" value="1"/>
</dbReference>
<dbReference type="InterPro" id="IPR032828">
    <property type="entry name" value="PolyA_RNA-bd"/>
</dbReference>
<dbReference type="PANTHER" id="PTHR46173">
    <property type="entry name" value="CCA TRNA NUCLEOTIDYLTRANSFERASE 1, MITOCHONDRIAL"/>
    <property type="match status" value="1"/>
</dbReference>
<keyword evidence="2 8" id="KW-0808">Transferase</keyword>
<dbReference type="InterPro" id="IPR002646">
    <property type="entry name" value="PolA_pol_head_dom"/>
</dbReference>
<keyword evidence="4" id="KW-0548">Nucleotidyltransferase</keyword>
<evidence type="ECO:0000256" key="3">
    <source>
        <dbReference type="ARBA" id="ARBA00022694"/>
    </source>
</evidence>
<keyword evidence="12" id="KW-1185">Reference proteome</keyword>
<dbReference type="Pfam" id="PF12627">
    <property type="entry name" value="PolyA_pol_RNAbd"/>
    <property type="match status" value="1"/>
</dbReference>
<keyword evidence="3" id="KW-0819">tRNA processing</keyword>
<keyword evidence="7" id="KW-0460">Magnesium</keyword>
<dbReference type="Gene3D" id="3.30.460.10">
    <property type="entry name" value="Beta Polymerase, domain 2"/>
    <property type="match status" value="1"/>
</dbReference>
<dbReference type="Pfam" id="PF01743">
    <property type="entry name" value="PolyA_pol"/>
    <property type="match status" value="1"/>
</dbReference>
<dbReference type="RefSeq" id="WP_323722299.1">
    <property type="nucleotide sequence ID" value="NZ_CP110343.1"/>
</dbReference>
<evidence type="ECO:0000259" key="10">
    <source>
        <dbReference type="Pfam" id="PF12627"/>
    </source>
</evidence>
<protein>
    <submittedName>
        <fullName evidence="11">Poly(A) polymerase I</fullName>
    </submittedName>
</protein>
<accession>A0ABZ0UNE2</accession>
<comment type="similarity">
    <text evidence="8">Belongs to the tRNA nucleotidyltransferase/poly(A) polymerase family.</text>
</comment>
<keyword evidence="6" id="KW-0547">Nucleotide-binding</keyword>
<evidence type="ECO:0000313" key="11">
    <source>
        <dbReference type="EMBL" id="WPX97643.1"/>
    </source>
</evidence>
<dbReference type="InterPro" id="IPR043519">
    <property type="entry name" value="NT_sf"/>
</dbReference>
<evidence type="ECO:0000256" key="8">
    <source>
        <dbReference type="RuleBase" id="RU003953"/>
    </source>
</evidence>
<evidence type="ECO:0000256" key="2">
    <source>
        <dbReference type="ARBA" id="ARBA00022679"/>
    </source>
</evidence>
<evidence type="ECO:0000313" key="12">
    <source>
        <dbReference type="Proteomes" id="UP001325140"/>
    </source>
</evidence>
<evidence type="ECO:0000256" key="7">
    <source>
        <dbReference type="ARBA" id="ARBA00022842"/>
    </source>
</evidence>
<feature type="domain" description="tRNA nucleotidyltransferase/poly(A) polymerase RNA and SrmB- binding" evidence="10">
    <location>
        <begin position="200"/>
        <end position="249"/>
    </location>
</feature>